<feature type="compositionally biased region" description="Basic and acidic residues" evidence="1">
    <location>
        <begin position="7"/>
        <end position="22"/>
    </location>
</feature>
<dbReference type="PANTHER" id="PTHR46014:SF1">
    <property type="entry name" value="TETRATRICOPEPTIDE REPEAT PROTEIN 1"/>
    <property type="match status" value="1"/>
</dbReference>
<evidence type="ECO:0000256" key="1">
    <source>
        <dbReference type="SAM" id="MobiDB-lite"/>
    </source>
</evidence>
<evidence type="ECO:0008006" key="4">
    <source>
        <dbReference type="Google" id="ProtNLM"/>
    </source>
</evidence>
<accession>A0A9P4SH39</accession>
<dbReference type="EMBL" id="MU006090">
    <property type="protein sequence ID" value="KAF2842274.1"/>
    <property type="molecule type" value="Genomic_DNA"/>
</dbReference>
<name>A0A9P4SH39_9PEZI</name>
<proteinExistence type="predicted"/>
<dbReference type="AlphaFoldDB" id="A0A9P4SH39"/>
<dbReference type="InterPro" id="IPR052769">
    <property type="entry name" value="TPR_domain_protein"/>
</dbReference>
<evidence type="ECO:0000313" key="3">
    <source>
        <dbReference type="Proteomes" id="UP000799429"/>
    </source>
</evidence>
<dbReference type="InterPro" id="IPR011990">
    <property type="entry name" value="TPR-like_helical_dom_sf"/>
</dbReference>
<protein>
    <recommendedName>
        <fullName evidence="4">Tetratricopeptide repeat protein 1</fullName>
    </recommendedName>
</protein>
<dbReference type="OrthoDB" id="1872379at2759"/>
<dbReference type="Proteomes" id="UP000799429">
    <property type="component" value="Unassembled WGS sequence"/>
</dbReference>
<organism evidence="2 3">
    <name type="scientific">Patellaria atrata CBS 101060</name>
    <dbReference type="NCBI Taxonomy" id="1346257"/>
    <lineage>
        <taxon>Eukaryota</taxon>
        <taxon>Fungi</taxon>
        <taxon>Dikarya</taxon>
        <taxon>Ascomycota</taxon>
        <taxon>Pezizomycotina</taxon>
        <taxon>Dothideomycetes</taxon>
        <taxon>Dothideomycetes incertae sedis</taxon>
        <taxon>Patellariales</taxon>
        <taxon>Patellariaceae</taxon>
        <taxon>Patellaria</taxon>
    </lineage>
</organism>
<comment type="caution">
    <text evidence="2">The sequence shown here is derived from an EMBL/GenBank/DDBJ whole genome shotgun (WGS) entry which is preliminary data.</text>
</comment>
<feature type="region of interest" description="Disordered" evidence="1">
    <location>
        <begin position="1"/>
        <end position="22"/>
    </location>
</feature>
<evidence type="ECO:0000313" key="2">
    <source>
        <dbReference type="EMBL" id="KAF2842274.1"/>
    </source>
</evidence>
<dbReference type="PANTHER" id="PTHR46014">
    <property type="entry name" value="TETRATRICOPEPTIDE REPEAT PROTEIN 1"/>
    <property type="match status" value="1"/>
</dbReference>
<dbReference type="Gene3D" id="1.25.40.10">
    <property type="entry name" value="Tetratricopeptide repeat domain"/>
    <property type="match status" value="1"/>
</dbReference>
<keyword evidence="3" id="KW-1185">Reference proteome</keyword>
<reference evidence="2" key="1">
    <citation type="journal article" date="2020" name="Stud. Mycol.">
        <title>101 Dothideomycetes genomes: a test case for predicting lifestyles and emergence of pathogens.</title>
        <authorList>
            <person name="Haridas S."/>
            <person name="Albert R."/>
            <person name="Binder M."/>
            <person name="Bloem J."/>
            <person name="Labutti K."/>
            <person name="Salamov A."/>
            <person name="Andreopoulos B."/>
            <person name="Baker S."/>
            <person name="Barry K."/>
            <person name="Bills G."/>
            <person name="Bluhm B."/>
            <person name="Cannon C."/>
            <person name="Castanera R."/>
            <person name="Culley D."/>
            <person name="Daum C."/>
            <person name="Ezra D."/>
            <person name="Gonzalez J."/>
            <person name="Henrissat B."/>
            <person name="Kuo A."/>
            <person name="Liang C."/>
            <person name="Lipzen A."/>
            <person name="Lutzoni F."/>
            <person name="Magnuson J."/>
            <person name="Mondo S."/>
            <person name="Nolan M."/>
            <person name="Ohm R."/>
            <person name="Pangilinan J."/>
            <person name="Park H.-J."/>
            <person name="Ramirez L."/>
            <person name="Alfaro M."/>
            <person name="Sun H."/>
            <person name="Tritt A."/>
            <person name="Yoshinaga Y."/>
            <person name="Zwiers L.-H."/>
            <person name="Turgeon B."/>
            <person name="Goodwin S."/>
            <person name="Spatafora J."/>
            <person name="Crous P."/>
            <person name="Grigoriev I."/>
        </authorList>
    </citation>
    <scope>NUCLEOTIDE SEQUENCE</scope>
    <source>
        <strain evidence="2">CBS 101060</strain>
    </source>
</reference>
<dbReference type="SUPFAM" id="SSF48452">
    <property type="entry name" value="TPR-like"/>
    <property type="match status" value="1"/>
</dbReference>
<sequence length="259" mass="29045">MSSTTQEDLRPAAPERKSEEELTIDRLIPEEEKDLLDEYNKLKASANRLFATADYDEAIRGYDKALASCPNYLDYEIAVLRSNIAACHLKLADWKAAIESATQALDSLDHMDPPSKSGEEAKVEEIDDNTAEKIEALLKGGRTHDEIRKLRAKALLRRAKARIELGGWAALQGADEDYRQLSQMNHLSSLDQQTVRKALSTLPPRLEEAKQKEMGEMMGKLKNLGNGILKPFGLSTDNFNFVKDENTGGYSMQFNQNKK</sequence>
<gene>
    <name evidence="2" type="ORF">M501DRAFT_1013628</name>
</gene>